<dbReference type="EMBL" id="QEKO01000003">
    <property type="protein sequence ID" value="PVY61687.1"/>
    <property type="molecule type" value="Genomic_DNA"/>
</dbReference>
<reference evidence="3 4" key="1">
    <citation type="submission" date="2018-04" db="EMBL/GenBank/DDBJ databases">
        <title>Genomic Encyclopedia of Type Strains, Phase IV (KMG-IV): sequencing the most valuable type-strain genomes for metagenomic binning, comparative biology and taxonomic classification.</title>
        <authorList>
            <person name="Goeker M."/>
        </authorList>
    </citation>
    <scope>NUCLEOTIDE SEQUENCE [LARGE SCALE GENOMIC DNA]</scope>
    <source>
        <strain evidence="3 4">DSM 10065</strain>
    </source>
</reference>
<feature type="domain" description="ChsH2 C-terminal OB-fold" evidence="1">
    <location>
        <begin position="61"/>
        <end position="123"/>
    </location>
</feature>
<evidence type="ECO:0000259" key="2">
    <source>
        <dbReference type="Pfam" id="PF12172"/>
    </source>
</evidence>
<dbReference type="Pfam" id="PF12172">
    <property type="entry name" value="zf-ChsH2"/>
    <property type="match status" value="1"/>
</dbReference>
<protein>
    <recommendedName>
        <fullName evidence="5">OB-fold protein</fullName>
    </recommendedName>
</protein>
<dbReference type="InterPro" id="IPR022002">
    <property type="entry name" value="ChsH2_Znr"/>
</dbReference>
<feature type="domain" description="ChsH2 rubredoxin-like zinc ribbon" evidence="2">
    <location>
        <begin position="22"/>
        <end position="56"/>
    </location>
</feature>
<evidence type="ECO:0000313" key="3">
    <source>
        <dbReference type="EMBL" id="PVY61687.1"/>
    </source>
</evidence>
<dbReference type="AlphaFoldDB" id="A0A2U1CL07"/>
<evidence type="ECO:0008006" key="5">
    <source>
        <dbReference type="Google" id="ProtNLM"/>
    </source>
</evidence>
<evidence type="ECO:0000259" key="1">
    <source>
        <dbReference type="Pfam" id="PF01796"/>
    </source>
</evidence>
<comment type="caution">
    <text evidence="3">The sequence shown here is derived from an EMBL/GenBank/DDBJ whole genome shotgun (WGS) entry which is preliminary data.</text>
</comment>
<dbReference type="SUPFAM" id="SSF50249">
    <property type="entry name" value="Nucleic acid-binding proteins"/>
    <property type="match status" value="1"/>
</dbReference>
<dbReference type="PANTHER" id="PTHR34075:SF5">
    <property type="entry name" value="BLR3430 PROTEIN"/>
    <property type="match status" value="1"/>
</dbReference>
<keyword evidence="4" id="KW-1185">Reference proteome</keyword>
<dbReference type="InterPro" id="IPR052513">
    <property type="entry name" value="Thioester_dehydratase-like"/>
</dbReference>
<dbReference type="Gene3D" id="6.10.30.10">
    <property type="match status" value="1"/>
</dbReference>
<sequence>MNSPPSSSRLLPKATPETQHFWSGISQEKLLLQACNDCSKHYFPPRPFCPNCGSHSVLVTQSTGKASLLSYVISAKPAPGLEAPYIVAIVALHEGPQMMTNIINCAPSPDSLHIGMPLRVVFQRQNDEVSLPLFEPAEHK</sequence>
<dbReference type="PANTHER" id="PTHR34075">
    <property type="entry name" value="BLR3430 PROTEIN"/>
    <property type="match status" value="1"/>
</dbReference>
<accession>A0A2U1CL07</accession>
<name>A0A2U1CL07_9BURK</name>
<evidence type="ECO:0000313" key="4">
    <source>
        <dbReference type="Proteomes" id="UP000246145"/>
    </source>
</evidence>
<proteinExistence type="predicted"/>
<dbReference type="Proteomes" id="UP000246145">
    <property type="component" value="Unassembled WGS sequence"/>
</dbReference>
<dbReference type="Pfam" id="PF01796">
    <property type="entry name" value="OB_ChsH2_C"/>
    <property type="match status" value="1"/>
</dbReference>
<gene>
    <name evidence="3" type="ORF">C7440_2417</name>
</gene>
<dbReference type="InterPro" id="IPR002878">
    <property type="entry name" value="ChsH2_C"/>
</dbReference>
<organism evidence="3 4">
    <name type="scientific">Pusillimonas noertemannii</name>
    <dbReference type="NCBI Taxonomy" id="305977"/>
    <lineage>
        <taxon>Bacteria</taxon>
        <taxon>Pseudomonadati</taxon>
        <taxon>Pseudomonadota</taxon>
        <taxon>Betaproteobacteria</taxon>
        <taxon>Burkholderiales</taxon>
        <taxon>Alcaligenaceae</taxon>
        <taxon>Pusillimonas</taxon>
    </lineage>
</organism>
<dbReference type="InterPro" id="IPR012340">
    <property type="entry name" value="NA-bd_OB-fold"/>
</dbReference>